<dbReference type="RefSeq" id="WP_045922828.1">
    <property type="nucleotide sequence ID" value="NZ_JBHTHW010000008.1"/>
</dbReference>
<evidence type="ECO:0000256" key="4">
    <source>
        <dbReference type="ARBA" id="ARBA00023136"/>
    </source>
</evidence>
<dbReference type="PANTHER" id="PTHR38452">
    <property type="entry name" value="UPF0756 MEMBRANE PROTEIN YEAL"/>
    <property type="match status" value="1"/>
</dbReference>
<evidence type="ECO:0000256" key="1">
    <source>
        <dbReference type="ARBA" id="ARBA00022475"/>
    </source>
</evidence>
<keyword evidence="3 5" id="KW-1133">Transmembrane helix</keyword>
<reference evidence="6 7" key="1">
    <citation type="submission" date="2014-12" db="EMBL/GenBank/DDBJ databases">
        <title>Comparative genomics of the lactic acid bacteria isolated from the honey bee gut.</title>
        <authorList>
            <person name="Ellegaard K.M."/>
            <person name="Tamarit D."/>
            <person name="Javelind E."/>
            <person name="Olofsson T."/>
            <person name="Andersson S.G."/>
            <person name="Vasquez A."/>
        </authorList>
    </citation>
    <scope>NUCLEOTIDE SEQUENCE [LARGE SCALE GENOMIC DNA]</scope>
    <source>
        <strain evidence="6 7">Hon2</strain>
    </source>
</reference>
<feature type="transmembrane region" description="Helical" evidence="5">
    <location>
        <begin position="6"/>
        <end position="31"/>
    </location>
</feature>
<dbReference type="HAMAP" id="MF_01874">
    <property type="entry name" value="UPF0756"/>
    <property type="match status" value="1"/>
</dbReference>
<evidence type="ECO:0000313" key="7">
    <source>
        <dbReference type="Proteomes" id="UP000033695"/>
    </source>
</evidence>
<keyword evidence="4 5" id="KW-0472">Membrane</keyword>
<evidence type="ECO:0000256" key="2">
    <source>
        <dbReference type="ARBA" id="ARBA00022692"/>
    </source>
</evidence>
<keyword evidence="1 5" id="KW-1003">Cell membrane</keyword>
<dbReference type="STRING" id="1218508.JG29_09640"/>
<dbReference type="Pfam" id="PF04284">
    <property type="entry name" value="DUF441"/>
    <property type="match status" value="1"/>
</dbReference>
<proteinExistence type="inferred from homology"/>
<organism evidence="6 7">
    <name type="scientific">Bombilactobacillus mellis</name>
    <dbReference type="NCBI Taxonomy" id="1218508"/>
    <lineage>
        <taxon>Bacteria</taxon>
        <taxon>Bacillati</taxon>
        <taxon>Bacillota</taxon>
        <taxon>Bacilli</taxon>
        <taxon>Lactobacillales</taxon>
        <taxon>Lactobacillaceae</taxon>
        <taxon>Bombilactobacillus</taxon>
    </lineage>
</organism>
<feature type="transmembrane region" description="Helical" evidence="5">
    <location>
        <begin position="111"/>
        <end position="129"/>
    </location>
</feature>
<comment type="subcellular location">
    <subcellularLocation>
        <location evidence="5">Cell membrane</location>
        <topology evidence="5">Multi-pass membrane protein</topology>
    </subcellularLocation>
</comment>
<dbReference type="GO" id="GO:0005886">
    <property type="term" value="C:plasma membrane"/>
    <property type="evidence" value="ECO:0007669"/>
    <property type="project" value="UniProtKB-SubCell"/>
</dbReference>
<dbReference type="PATRIC" id="fig|1218508.4.peg.949"/>
<keyword evidence="2 5" id="KW-0812">Transmembrane</keyword>
<dbReference type="Proteomes" id="UP000033695">
    <property type="component" value="Unassembled WGS sequence"/>
</dbReference>
<dbReference type="HOGENOM" id="CLU_125889_1_0_9"/>
<dbReference type="InterPro" id="IPR007382">
    <property type="entry name" value="UPF0756_TM"/>
</dbReference>
<accession>A0A0F4KR89</accession>
<evidence type="ECO:0000256" key="5">
    <source>
        <dbReference type="HAMAP-Rule" id="MF_01874"/>
    </source>
</evidence>
<dbReference type="AlphaFoldDB" id="A0A0F4KR89"/>
<dbReference type="EMBL" id="JXBZ01000008">
    <property type="protein sequence ID" value="KJY48563.1"/>
    <property type="molecule type" value="Genomic_DNA"/>
</dbReference>
<gene>
    <name evidence="6" type="ORF">JG29_09640</name>
</gene>
<evidence type="ECO:0000256" key="3">
    <source>
        <dbReference type="ARBA" id="ARBA00022989"/>
    </source>
</evidence>
<dbReference type="PANTHER" id="PTHR38452:SF1">
    <property type="entry name" value="UPF0756 MEMBRANE PROTEIN YEAL"/>
    <property type="match status" value="1"/>
</dbReference>
<comment type="similarity">
    <text evidence="5">Belongs to the UPF0756 family.</text>
</comment>
<feature type="transmembrane region" description="Helical" evidence="5">
    <location>
        <begin position="82"/>
        <end position="99"/>
    </location>
</feature>
<sequence>MESWLFLLIILVIAIIGKNKSLQIAAVIVLLCKLFPQTKNLMQIVQTRGINWGVTIISIAILMPIALGKIGFRDLLNAFKGPAGYVAVFCGILVAVLSAKGVHLMATSPEMTVALVFGTILGVVLFKGIAAGPVIASGMTYCIVTLLANMGIK</sequence>
<feature type="transmembrane region" description="Helical" evidence="5">
    <location>
        <begin position="52"/>
        <end position="70"/>
    </location>
</feature>
<dbReference type="OrthoDB" id="80306at2"/>
<protein>
    <recommendedName>
        <fullName evidence="5">UPF0756 membrane protein JG29_09640</fullName>
    </recommendedName>
</protein>
<evidence type="ECO:0000313" key="6">
    <source>
        <dbReference type="EMBL" id="KJY48563.1"/>
    </source>
</evidence>
<name>A0A0F4KR89_9LACO</name>
<keyword evidence="7" id="KW-1185">Reference proteome</keyword>
<comment type="caution">
    <text evidence="6">The sequence shown here is derived from an EMBL/GenBank/DDBJ whole genome shotgun (WGS) entry which is preliminary data.</text>
</comment>